<dbReference type="PANTHER" id="PTHR13251">
    <property type="entry name" value="EPILEPSY HOLOPROSENCEPHALY CANDIDATE 1/TMEM1"/>
    <property type="match status" value="1"/>
</dbReference>
<dbReference type="InterPro" id="IPR045126">
    <property type="entry name" value="TRAPPC10/Trs130"/>
</dbReference>
<reference evidence="9" key="1">
    <citation type="submission" date="2022-01" db="EMBL/GenBank/DDBJ databases">
        <authorList>
            <person name="King R."/>
        </authorList>
    </citation>
    <scope>NUCLEOTIDE SEQUENCE</scope>
</reference>
<dbReference type="Pfam" id="PF23604">
    <property type="entry name" value="Ig_TRAPPC10"/>
    <property type="match status" value="1"/>
</dbReference>
<evidence type="ECO:0000259" key="6">
    <source>
        <dbReference type="Pfam" id="PF12584"/>
    </source>
</evidence>
<name>A0A9N9XTE8_PHYSR</name>
<dbReference type="EMBL" id="OU900100">
    <property type="protein sequence ID" value="CAG9863619.1"/>
    <property type="molecule type" value="Genomic_DNA"/>
</dbReference>
<dbReference type="Proteomes" id="UP001153712">
    <property type="component" value="Chromosome 7"/>
</dbReference>
<evidence type="ECO:0000256" key="1">
    <source>
        <dbReference type="ARBA" id="ARBA00004555"/>
    </source>
</evidence>
<dbReference type="GO" id="GO:0005829">
    <property type="term" value="C:cytosol"/>
    <property type="evidence" value="ECO:0007669"/>
    <property type="project" value="GOC"/>
</dbReference>
<dbReference type="InterPro" id="IPR056913">
    <property type="entry name" value="TRAPPC10/Trs130_N"/>
</dbReference>
<dbReference type="GO" id="GO:0006891">
    <property type="term" value="P:intra-Golgi vesicle-mediated transport"/>
    <property type="evidence" value="ECO:0007669"/>
    <property type="project" value="TreeGrafter"/>
</dbReference>
<feature type="domain" description="TRAPPC10/Trs130 N-terminal" evidence="7">
    <location>
        <begin position="15"/>
        <end position="317"/>
    </location>
</feature>
<dbReference type="PANTHER" id="PTHR13251:SF3">
    <property type="entry name" value="TRAFFICKING PROTEIN PARTICLE COMPLEX SUBUNIT 10"/>
    <property type="match status" value="1"/>
</dbReference>
<evidence type="ECO:0000256" key="2">
    <source>
        <dbReference type="ARBA" id="ARBA00022448"/>
    </source>
</evidence>
<proteinExistence type="predicted"/>
<keyword evidence="3" id="KW-0333">Golgi apparatus</keyword>
<dbReference type="Pfam" id="PF12584">
    <property type="entry name" value="TRAPPC10"/>
    <property type="match status" value="1"/>
</dbReference>
<dbReference type="InterPro" id="IPR011990">
    <property type="entry name" value="TPR-like_helical_dom_sf"/>
</dbReference>
<evidence type="ECO:0000256" key="4">
    <source>
        <dbReference type="SAM" id="MobiDB-lite"/>
    </source>
</evidence>
<feature type="domain" description="Trafficking protein particle complex subunit 11" evidence="5">
    <location>
        <begin position="370"/>
        <end position="528"/>
    </location>
</feature>
<dbReference type="AlphaFoldDB" id="A0A9N9XTE8"/>
<feature type="region of interest" description="Disordered" evidence="4">
    <location>
        <begin position="1071"/>
        <end position="1100"/>
    </location>
</feature>
<dbReference type="Pfam" id="PF11817">
    <property type="entry name" value="Foie-gras_1"/>
    <property type="match status" value="1"/>
</dbReference>
<dbReference type="InterPro" id="IPR021773">
    <property type="entry name" value="TPC11"/>
</dbReference>
<dbReference type="SUPFAM" id="SSF48452">
    <property type="entry name" value="TPR-like"/>
    <property type="match status" value="1"/>
</dbReference>
<dbReference type="InterPro" id="IPR022233">
    <property type="entry name" value="TRAPPC10/Trs130_C"/>
</dbReference>
<evidence type="ECO:0008006" key="11">
    <source>
        <dbReference type="Google" id="ProtNLM"/>
    </source>
</evidence>
<evidence type="ECO:0000256" key="3">
    <source>
        <dbReference type="ARBA" id="ARBA00023034"/>
    </source>
</evidence>
<accession>A0A9N9XTE8</accession>
<evidence type="ECO:0000259" key="7">
    <source>
        <dbReference type="Pfam" id="PF23036"/>
    </source>
</evidence>
<feature type="compositionally biased region" description="Basic and acidic residues" evidence="4">
    <location>
        <begin position="1073"/>
        <end position="1086"/>
    </location>
</feature>
<dbReference type="OrthoDB" id="10256906at2759"/>
<evidence type="ECO:0000313" key="10">
    <source>
        <dbReference type="Proteomes" id="UP001153712"/>
    </source>
</evidence>
<comment type="subcellular location">
    <subcellularLocation>
        <location evidence="1">Golgi apparatus</location>
    </subcellularLocation>
</comment>
<keyword evidence="2" id="KW-0813">Transport</keyword>
<organism evidence="9 10">
    <name type="scientific">Phyllotreta striolata</name>
    <name type="common">Striped flea beetle</name>
    <name type="synonym">Crioceris striolata</name>
    <dbReference type="NCBI Taxonomy" id="444603"/>
    <lineage>
        <taxon>Eukaryota</taxon>
        <taxon>Metazoa</taxon>
        <taxon>Ecdysozoa</taxon>
        <taxon>Arthropoda</taxon>
        <taxon>Hexapoda</taxon>
        <taxon>Insecta</taxon>
        <taxon>Pterygota</taxon>
        <taxon>Neoptera</taxon>
        <taxon>Endopterygota</taxon>
        <taxon>Coleoptera</taxon>
        <taxon>Polyphaga</taxon>
        <taxon>Cucujiformia</taxon>
        <taxon>Chrysomeloidea</taxon>
        <taxon>Chrysomelidae</taxon>
        <taxon>Galerucinae</taxon>
        <taxon>Alticini</taxon>
        <taxon>Phyllotreta</taxon>
    </lineage>
</organism>
<gene>
    <name evidence="9" type="ORF">PHYEVI_LOCUS9905</name>
</gene>
<keyword evidence="10" id="KW-1185">Reference proteome</keyword>
<protein>
    <recommendedName>
        <fullName evidence="11">Trafficking protein particle complex subunit 10</fullName>
    </recommendedName>
</protein>
<dbReference type="GO" id="GO:1990071">
    <property type="term" value="C:TRAPPII protein complex"/>
    <property type="evidence" value="ECO:0007669"/>
    <property type="project" value="InterPro"/>
</dbReference>
<evidence type="ECO:0000313" key="9">
    <source>
        <dbReference type="EMBL" id="CAG9863619.1"/>
    </source>
</evidence>
<feature type="domain" description="TRAPPC10/Trs130 C-terminal" evidence="6">
    <location>
        <begin position="975"/>
        <end position="1106"/>
    </location>
</feature>
<evidence type="ECO:0000259" key="5">
    <source>
        <dbReference type="Pfam" id="PF11817"/>
    </source>
</evidence>
<sequence length="1114" mass="125344">MNGSHLNEEGSQIDRRPIITCAGEIEVFSLIEDNLSDALPQDSHEWRRSFGRPVRSVHIGGVFVPYSPAALPKPNSWDLIRQPVFHVYWTDCSDVEIYKSSIKEDIESWLKELSSKDIVDWLIVVVENFDGKRTNKLLPRTTVLDKIRADFAPKQGDRCVSVINPGKIESRSADSWRGLVNRIRHLLLTAYAKAIYRLEEHVRQQRERRNEPSWDFMHYFSLQEELAQVLEMLQLYDEALIQYDELDALFSQFVANGITSDSVGWLSNFQKPLARWHGLKLGYSKLSNEPSLLELRAYLFAKQAHMLLLTKKVWEMASRSLPFLHTCSKELVILEVTAPPGAVDCWLFLAAMEVLVTCDKHNHAEEVEEYSLHTAGVWEYASQKIRSLGELCGLMPGDSPASEQLHMVVELSAGMGDNPGTSDSPSPTDKLKIALCSKEAFNKMYLELAELAMGTYKHIGRLRSARLVGRELASFYMLVGETQKAAAFLSDVLKTFEQDGWRELAAQTQIELAECYLKADDARKYARACAAVSAAHEIDTLIRWTYFDDMCKCVKLLKEPLIVPFNDIFKILSVYIKNEGDVMQDNDINVELLIESNFPKEILCTKVAVTLESACEFTKDSKKTQEKIFAGRLLTNKDMQSPDMILQRVKMRKNLDFKQDRQLAAAGVSSKFTELRRKSSMPQQIKENFTDCLEITNLPLAITPGLNLVRLKKQATQIGKHLLGQIIVHMGNLHFVSSTLTPRLAFEVKEEQPSLKLYKKAAPLLTGIEQNMNLILTMGSYSIDPNSKIKLITSSGLSIHTDLGAPLQNSLEIEVGTNVPFSSTKRSLRVLADAMSKDQQVTIHVPWSSKPIVVTLSFAPPLVATWKLFTVLKRKYVQITVTGQCDVDLVILGVNLNVGEMCELAEKNCVSSQIISNGSSYSYIWELSIKPDVDAVIKAEFSLVYRLLNQTGENKLFQYFFEISDYQTLYILDTVVDPSKGSEFCKIGIVCHLHLTIENNIRSNSEEAVKSIMYEVLAEQSVWAVCGRTAGVVTFESQEQFQTVVLEVMPLTSGHLPLPLVRISKYIPAESGNSDKSKKGDSHPRLEPFSPGQVYSKSKGKQLHVIANASETSQ</sequence>
<evidence type="ECO:0000259" key="8">
    <source>
        <dbReference type="Pfam" id="PF23604"/>
    </source>
</evidence>
<dbReference type="InterPro" id="IPR056917">
    <property type="entry name" value="Ig_TRAPPC10"/>
</dbReference>
<feature type="domain" description="TRAPPC10 Ig-like" evidence="8">
    <location>
        <begin position="753"/>
        <end position="860"/>
    </location>
</feature>
<dbReference type="Pfam" id="PF23036">
    <property type="entry name" value="TRAPPC10_1st"/>
    <property type="match status" value="1"/>
</dbReference>
<dbReference type="GO" id="GO:0034498">
    <property type="term" value="P:early endosome to Golgi transport"/>
    <property type="evidence" value="ECO:0007669"/>
    <property type="project" value="TreeGrafter"/>
</dbReference>